<dbReference type="InterPro" id="IPR053198">
    <property type="entry name" value="Gynoecium_Dev_Regulator"/>
</dbReference>
<evidence type="ECO:0000313" key="3">
    <source>
        <dbReference type="EMBL" id="PWZ13096.1"/>
    </source>
</evidence>
<gene>
    <name evidence="3" type="ORF">Zm00014a_021042</name>
</gene>
<feature type="compositionally biased region" description="Pro residues" evidence="1">
    <location>
        <begin position="34"/>
        <end position="46"/>
    </location>
</feature>
<dbReference type="KEGG" id="zma:100502353"/>
<dbReference type="AlphaFoldDB" id="A0A3L6DWJ7"/>
<evidence type="ECO:0000259" key="2">
    <source>
        <dbReference type="SMART" id="SM00666"/>
    </source>
</evidence>
<dbReference type="PANTHER" id="PTHR31066">
    <property type="entry name" value="OS05G0427100 PROTEIN-RELATED"/>
    <property type="match status" value="1"/>
</dbReference>
<dbReference type="PANTHER" id="PTHR31066:SF33">
    <property type="entry name" value="OS07G0556300 PROTEIN"/>
    <property type="match status" value="1"/>
</dbReference>
<evidence type="ECO:0000256" key="1">
    <source>
        <dbReference type="SAM" id="MobiDB-lite"/>
    </source>
</evidence>
<dbReference type="SMART" id="SM00666">
    <property type="entry name" value="PB1"/>
    <property type="match status" value="1"/>
</dbReference>
<dbReference type="EMBL" id="NCVQ01000008">
    <property type="protein sequence ID" value="PWZ13096.1"/>
    <property type="molecule type" value="Genomic_DNA"/>
</dbReference>
<feature type="domain" description="PB1" evidence="2">
    <location>
        <begin position="73"/>
        <end position="172"/>
    </location>
</feature>
<organism evidence="3 4">
    <name type="scientific">Zea mays</name>
    <name type="common">Maize</name>
    <dbReference type="NCBI Taxonomy" id="4577"/>
    <lineage>
        <taxon>Eukaryota</taxon>
        <taxon>Viridiplantae</taxon>
        <taxon>Streptophyta</taxon>
        <taxon>Embryophyta</taxon>
        <taxon>Tracheophyta</taxon>
        <taxon>Spermatophyta</taxon>
        <taxon>Magnoliopsida</taxon>
        <taxon>Liliopsida</taxon>
        <taxon>Poales</taxon>
        <taxon>Poaceae</taxon>
        <taxon>PACMAD clade</taxon>
        <taxon>Panicoideae</taxon>
        <taxon>Andropogonodae</taxon>
        <taxon>Andropogoneae</taxon>
        <taxon>Tripsacinae</taxon>
        <taxon>Zea</taxon>
    </lineage>
</organism>
<dbReference type="OrthoDB" id="1938580at2759"/>
<dbReference type="InterPro" id="IPR000270">
    <property type="entry name" value="PB1_dom"/>
</dbReference>
<proteinExistence type="predicted"/>
<dbReference type="CDD" id="cd06410">
    <property type="entry name" value="PB1_UP2"/>
    <property type="match status" value="1"/>
</dbReference>
<name>A0A3L6DWJ7_MAIZE</name>
<feature type="region of interest" description="Disordered" evidence="1">
    <location>
        <begin position="200"/>
        <end position="219"/>
    </location>
</feature>
<sequence length="383" mass="40244">MTSPSSHHPDSTSASSTPRAGVGNGGIHHLHPPSLHPAPAPTPAAPPAQAQAAHGGPQVRLMCSFGGRILPRPGDRQLRYVGGETRIVSFPRAVTSFAALVAALAKVAPVLFAPGAPRPSLKYQLPQDDLDSLVSITSDDDVDHLMDELDRIQDLSANVARPPRLRVFLFAPAPDAAFGSVFSGTTSEAASTDQWFVDALNAPAPQPHPTERGRSEASSIVSEVPDYLFGLETTSGEPSPGPAAARAKSDATETPRHHDDDECDVPPSARQMPYVVEGASSWPAPPPPYMAQPVYYFPVPPPVHYLEPSAQGGYMPRPVYHIVGGGGSEAPGGDLHAAGGVYGVPQHMQAFPPMMYAPPRAVVYNYNSEGMPSLPPEGGAHSS</sequence>
<feature type="region of interest" description="Disordered" evidence="1">
    <location>
        <begin position="230"/>
        <end position="267"/>
    </location>
</feature>
<feature type="compositionally biased region" description="Basic and acidic residues" evidence="1">
    <location>
        <begin position="247"/>
        <end position="260"/>
    </location>
</feature>
<protein>
    <recommendedName>
        <fullName evidence="2">PB1 domain-containing protein</fullName>
    </recommendedName>
</protein>
<dbReference type="SUPFAM" id="SSF54277">
    <property type="entry name" value="CAD &amp; PB1 domains"/>
    <property type="match status" value="1"/>
</dbReference>
<comment type="caution">
    <text evidence="3">The sequence shown here is derived from an EMBL/GenBank/DDBJ whole genome shotgun (WGS) entry which is preliminary data.</text>
</comment>
<feature type="compositionally biased region" description="Low complexity" evidence="1">
    <location>
        <begin position="1"/>
        <end position="18"/>
    </location>
</feature>
<evidence type="ECO:0000313" key="4">
    <source>
        <dbReference type="Proteomes" id="UP000251960"/>
    </source>
</evidence>
<dbReference type="Pfam" id="PF00564">
    <property type="entry name" value="PB1"/>
    <property type="match status" value="1"/>
</dbReference>
<reference evidence="3 4" key="1">
    <citation type="journal article" date="2018" name="Nat. Genet.">
        <title>Extensive intraspecific gene order and gene structural variations between Mo17 and other maize genomes.</title>
        <authorList>
            <person name="Sun S."/>
            <person name="Zhou Y."/>
            <person name="Chen J."/>
            <person name="Shi J."/>
            <person name="Zhao H."/>
            <person name="Zhao H."/>
            <person name="Song W."/>
            <person name="Zhang M."/>
            <person name="Cui Y."/>
            <person name="Dong X."/>
            <person name="Liu H."/>
            <person name="Ma X."/>
            <person name="Jiao Y."/>
            <person name="Wang B."/>
            <person name="Wei X."/>
            <person name="Stein J.C."/>
            <person name="Glaubitz J.C."/>
            <person name="Lu F."/>
            <person name="Yu G."/>
            <person name="Liang C."/>
            <person name="Fengler K."/>
            <person name="Li B."/>
            <person name="Rafalski A."/>
            <person name="Schnable P.S."/>
            <person name="Ware D.H."/>
            <person name="Buckler E.S."/>
            <person name="Lai J."/>
        </authorList>
    </citation>
    <scope>NUCLEOTIDE SEQUENCE [LARGE SCALE GENOMIC DNA]</scope>
    <source>
        <strain evidence="4">cv. Missouri 17</strain>
        <tissue evidence="3">Seedling</tissue>
    </source>
</reference>
<dbReference type="Proteomes" id="UP000251960">
    <property type="component" value="Chromosome 7"/>
</dbReference>
<dbReference type="ExpressionAtlas" id="A0A3L6DWJ7">
    <property type="expression patterns" value="baseline and differential"/>
</dbReference>
<feature type="region of interest" description="Disordered" evidence="1">
    <location>
        <begin position="1"/>
        <end position="57"/>
    </location>
</feature>
<accession>A0A3L6DWJ7</accession>
<dbReference type="OMA" id="TEMAHVE"/>